<dbReference type="Proteomes" id="UP000299102">
    <property type="component" value="Unassembled WGS sequence"/>
</dbReference>
<protein>
    <submittedName>
        <fullName evidence="1">Uncharacterized protein</fullName>
    </submittedName>
</protein>
<gene>
    <name evidence="1" type="ORF">EVAR_74312_1</name>
</gene>
<comment type="caution">
    <text evidence="1">The sequence shown here is derived from an EMBL/GenBank/DDBJ whole genome shotgun (WGS) entry which is preliminary data.</text>
</comment>
<dbReference type="AlphaFoldDB" id="A0A4C1SFS2"/>
<keyword evidence="2" id="KW-1185">Reference proteome</keyword>
<sequence>MVIETVVTAASTVVLKNVEFHFSSKRAELQAKATFYFEMSTTTEALNELLTTRKRAHEPPEVIITSHGHSQPRKRRYCVISHLGEEIGYLVGGEVGHRKFKEVMEKAVASRLFCVKVWKYAELAENFCSE</sequence>
<accession>A0A4C1SFS2</accession>
<evidence type="ECO:0000313" key="2">
    <source>
        <dbReference type="Proteomes" id="UP000299102"/>
    </source>
</evidence>
<reference evidence="1 2" key="1">
    <citation type="journal article" date="2019" name="Commun. Biol.">
        <title>The bagworm genome reveals a unique fibroin gene that provides high tensile strength.</title>
        <authorList>
            <person name="Kono N."/>
            <person name="Nakamura H."/>
            <person name="Ohtoshi R."/>
            <person name="Tomita M."/>
            <person name="Numata K."/>
            <person name="Arakawa K."/>
        </authorList>
    </citation>
    <scope>NUCLEOTIDE SEQUENCE [LARGE SCALE GENOMIC DNA]</scope>
</reference>
<organism evidence="1 2">
    <name type="scientific">Eumeta variegata</name>
    <name type="common">Bagworm moth</name>
    <name type="synonym">Eumeta japonica</name>
    <dbReference type="NCBI Taxonomy" id="151549"/>
    <lineage>
        <taxon>Eukaryota</taxon>
        <taxon>Metazoa</taxon>
        <taxon>Ecdysozoa</taxon>
        <taxon>Arthropoda</taxon>
        <taxon>Hexapoda</taxon>
        <taxon>Insecta</taxon>
        <taxon>Pterygota</taxon>
        <taxon>Neoptera</taxon>
        <taxon>Endopterygota</taxon>
        <taxon>Lepidoptera</taxon>
        <taxon>Glossata</taxon>
        <taxon>Ditrysia</taxon>
        <taxon>Tineoidea</taxon>
        <taxon>Psychidae</taxon>
        <taxon>Oiketicinae</taxon>
        <taxon>Eumeta</taxon>
    </lineage>
</organism>
<dbReference type="EMBL" id="BGZK01000004">
    <property type="protein sequence ID" value="GBO99959.1"/>
    <property type="molecule type" value="Genomic_DNA"/>
</dbReference>
<name>A0A4C1SFS2_EUMVA</name>
<proteinExistence type="predicted"/>
<evidence type="ECO:0000313" key="1">
    <source>
        <dbReference type="EMBL" id="GBO99959.1"/>
    </source>
</evidence>